<dbReference type="Proteomes" id="UP000735302">
    <property type="component" value="Unassembled WGS sequence"/>
</dbReference>
<evidence type="ECO:0000313" key="1">
    <source>
        <dbReference type="EMBL" id="GFO30787.1"/>
    </source>
</evidence>
<gene>
    <name evidence="1" type="ORF">PoB_005729200</name>
</gene>
<proteinExistence type="predicted"/>
<name>A0AAV4CH93_9GAST</name>
<evidence type="ECO:0000313" key="2">
    <source>
        <dbReference type="Proteomes" id="UP000735302"/>
    </source>
</evidence>
<dbReference type="AlphaFoldDB" id="A0AAV4CH93"/>
<dbReference type="EMBL" id="BLXT01006265">
    <property type="protein sequence ID" value="GFO30787.1"/>
    <property type="molecule type" value="Genomic_DNA"/>
</dbReference>
<protein>
    <submittedName>
        <fullName evidence="1">Uncharacterized protein</fullName>
    </submittedName>
</protein>
<comment type="caution">
    <text evidence="1">The sequence shown here is derived from an EMBL/GenBank/DDBJ whole genome shotgun (WGS) entry which is preliminary data.</text>
</comment>
<accession>A0AAV4CH93</accession>
<organism evidence="1 2">
    <name type="scientific">Plakobranchus ocellatus</name>
    <dbReference type="NCBI Taxonomy" id="259542"/>
    <lineage>
        <taxon>Eukaryota</taxon>
        <taxon>Metazoa</taxon>
        <taxon>Spiralia</taxon>
        <taxon>Lophotrochozoa</taxon>
        <taxon>Mollusca</taxon>
        <taxon>Gastropoda</taxon>
        <taxon>Heterobranchia</taxon>
        <taxon>Euthyneura</taxon>
        <taxon>Panpulmonata</taxon>
        <taxon>Sacoglossa</taxon>
        <taxon>Placobranchoidea</taxon>
        <taxon>Plakobranchidae</taxon>
        <taxon>Plakobranchus</taxon>
    </lineage>
</organism>
<keyword evidence="2" id="KW-1185">Reference proteome</keyword>
<sequence>MSRYILCPASTKSVAKPLKIRESNGGEESKTKLHQNAVGRKQSELYSWFADAWAKHGTHFTLSSLMFNWKWLDLPFGPSQHRTNKHHEHTNRGSLHQSGAPGILQPAANGLVPAWGGHRVNRHGWVGVFR</sequence>
<reference evidence="1 2" key="1">
    <citation type="journal article" date="2021" name="Elife">
        <title>Chloroplast acquisition without the gene transfer in kleptoplastic sea slugs, Plakobranchus ocellatus.</title>
        <authorList>
            <person name="Maeda T."/>
            <person name="Takahashi S."/>
            <person name="Yoshida T."/>
            <person name="Shimamura S."/>
            <person name="Takaki Y."/>
            <person name="Nagai Y."/>
            <person name="Toyoda A."/>
            <person name="Suzuki Y."/>
            <person name="Arimoto A."/>
            <person name="Ishii H."/>
            <person name="Satoh N."/>
            <person name="Nishiyama T."/>
            <person name="Hasebe M."/>
            <person name="Maruyama T."/>
            <person name="Minagawa J."/>
            <person name="Obokata J."/>
            <person name="Shigenobu S."/>
        </authorList>
    </citation>
    <scope>NUCLEOTIDE SEQUENCE [LARGE SCALE GENOMIC DNA]</scope>
</reference>